<name>A0A9E5T4R0_9GAMM</name>
<comment type="cofactor">
    <cofactor evidence="1">
        <name>Zn(2+)</name>
        <dbReference type="ChEBI" id="CHEBI:29105"/>
    </cofactor>
</comment>
<gene>
    <name evidence="10" type="ORF">G8770_21805</name>
</gene>
<dbReference type="Gene3D" id="2.70.70.10">
    <property type="entry name" value="Glucose Permease (Domain IIA)"/>
    <property type="match status" value="1"/>
</dbReference>
<dbReference type="InterPro" id="IPR011055">
    <property type="entry name" value="Dup_hybrid_motif"/>
</dbReference>
<dbReference type="GO" id="GO:0006508">
    <property type="term" value="P:proteolysis"/>
    <property type="evidence" value="ECO:0007669"/>
    <property type="project" value="UniProtKB-KW"/>
</dbReference>
<dbReference type="EMBL" id="JAAONZ010000025">
    <property type="protein sequence ID" value="NHO68194.1"/>
    <property type="molecule type" value="Genomic_DNA"/>
</dbReference>
<keyword evidence="7" id="KW-0482">Metalloprotease</keyword>
<dbReference type="PANTHER" id="PTHR21666:SF288">
    <property type="entry name" value="CELL DIVISION PROTEIN YTFB"/>
    <property type="match status" value="1"/>
</dbReference>
<dbReference type="PANTHER" id="PTHR21666">
    <property type="entry name" value="PEPTIDASE-RELATED"/>
    <property type="match status" value="1"/>
</dbReference>
<dbReference type="Gene3D" id="3.10.450.350">
    <property type="match status" value="2"/>
</dbReference>
<comment type="caution">
    <text evidence="10">The sequence shown here is derived from an EMBL/GenBank/DDBJ whole genome shotgun (WGS) entry which is preliminary data.</text>
</comment>
<protein>
    <submittedName>
        <fullName evidence="10">Peptidoglycan DD-metalloendopeptidase family protein</fullName>
    </submittedName>
</protein>
<feature type="domain" description="Csd3-like second N-terminal" evidence="9">
    <location>
        <begin position="183"/>
        <end position="298"/>
    </location>
</feature>
<keyword evidence="5" id="KW-0378">Hydrolase</keyword>
<comment type="subcellular location">
    <subcellularLocation>
        <location evidence="2">Cell envelope</location>
    </subcellularLocation>
</comment>
<dbReference type="FunFam" id="2.70.70.10:FF:000002">
    <property type="entry name" value="Murein DD-endopeptidase MepM"/>
    <property type="match status" value="1"/>
</dbReference>
<feature type="domain" description="M23ase beta-sheet core" evidence="8">
    <location>
        <begin position="310"/>
        <end position="404"/>
    </location>
</feature>
<keyword evidence="11" id="KW-1185">Reference proteome</keyword>
<evidence type="ECO:0000259" key="8">
    <source>
        <dbReference type="Pfam" id="PF01551"/>
    </source>
</evidence>
<proteinExistence type="predicted"/>
<organism evidence="10 11">
    <name type="scientific">Pseudomaricurvus hydrocarbonicus</name>
    <dbReference type="NCBI Taxonomy" id="1470433"/>
    <lineage>
        <taxon>Bacteria</taxon>
        <taxon>Pseudomonadati</taxon>
        <taxon>Pseudomonadota</taxon>
        <taxon>Gammaproteobacteria</taxon>
        <taxon>Cellvibrionales</taxon>
        <taxon>Cellvibrionaceae</taxon>
        <taxon>Pseudomaricurvus</taxon>
    </lineage>
</organism>
<dbReference type="GO" id="GO:0030313">
    <property type="term" value="C:cell envelope"/>
    <property type="evidence" value="ECO:0007669"/>
    <property type="project" value="UniProtKB-SubCell"/>
</dbReference>
<keyword evidence="3" id="KW-0645">Protease</keyword>
<keyword evidence="6" id="KW-0862">Zinc</keyword>
<dbReference type="SUPFAM" id="SSF51261">
    <property type="entry name" value="Duplicated hybrid motif"/>
    <property type="match status" value="1"/>
</dbReference>
<reference evidence="10" key="1">
    <citation type="submission" date="2020-03" db="EMBL/GenBank/DDBJ databases">
        <authorList>
            <person name="Guo F."/>
        </authorList>
    </citation>
    <scope>NUCLEOTIDE SEQUENCE</scope>
    <source>
        <strain evidence="10">JCM 30134</strain>
    </source>
</reference>
<evidence type="ECO:0000256" key="6">
    <source>
        <dbReference type="ARBA" id="ARBA00022833"/>
    </source>
</evidence>
<evidence type="ECO:0000256" key="7">
    <source>
        <dbReference type="ARBA" id="ARBA00023049"/>
    </source>
</evidence>
<dbReference type="Proteomes" id="UP000787472">
    <property type="component" value="Unassembled WGS sequence"/>
</dbReference>
<sequence>MNVPSRKNKPPRLNQILATFPRRHLVTASILCAGLFILFIASPSKPVAAKRQSQTIELPFNKEMQELLPDVTEPMSVEIIPEIQWHKELVRAGDNLSLIFQRAGLSDRDLYEFMSGNPKSKSLTRIHPGHELEFHIEDQKLMGLRYRQNQLSSELFTRIDVKKFDHKTNTLQPDIHTAYREAIINDSLFLAGQKVKMDANLIMELANIFGWDIDFGLDIRKGDQFKVLYEERFLDGEKIGNGNILAAEFTNQKVTFRAVRYQDSKGNTHYYTPEGKSMRKAFLRAPLDFRRISSNFNPKRLHPIYKTVRPHRGTDYAASTGTPIWAAGDGKVLRASYSKANGNYIVLQHGNNIQTKYLHLSKRRVKTGQRVKQRQIIGNVGSTGYSTAPHLHYEFLLDGVHRNPRTILEKLPKTQAIAASEMERFNQATQPILTSLDDHHRQILLAKGGRE</sequence>
<evidence type="ECO:0000256" key="2">
    <source>
        <dbReference type="ARBA" id="ARBA00004196"/>
    </source>
</evidence>
<evidence type="ECO:0000256" key="1">
    <source>
        <dbReference type="ARBA" id="ARBA00001947"/>
    </source>
</evidence>
<keyword evidence="4" id="KW-0479">Metal-binding</keyword>
<dbReference type="InterPro" id="IPR016047">
    <property type="entry name" value="M23ase_b-sheet_dom"/>
</dbReference>
<dbReference type="GO" id="GO:0004222">
    <property type="term" value="F:metalloendopeptidase activity"/>
    <property type="evidence" value="ECO:0007669"/>
    <property type="project" value="TreeGrafter"/>
</dbReference>
<dbReference type="AlphaFoldDB" id="A0A9E5T4R0"/>
<evidence type="ECO:0000256" key="3">
    <source>
        <dbReference type="ARBA" id="ARBA00022670"/>
    </source>
</evidence>
<dbReference type="GO" id="GO:0046872">
    <property type="term" value="F:metal ion binding"/>
    <property type="evidence" value="ECO:0007669"/>
    <property type="project" value="UniProtKB-KW"/>
</dbReference>
<dbReference type="Pfam" id="PF19425">
    <property type="entry name" value="Csd3_N2"/>
    <property type="match status" value="1"/>
</dbReference>
<evidence type="ECO:0000256" key="4">
    <source>
        <dbReference type="ARBA" id="ARBA00022723"/>
    </source>
</evidence>
<dbReference type="RefSeq" id="WP_167191952.1">
    <property type="nucleotide sequence ID" value="NZ_JAAONZ010000025.1"/>
</dbReference>
<accession>A0A9E5T4R0</accession>
<evidence type="ECO:0000259" key="9">
    <source>
        <dbReference type="Pfam" id="PF19425"/>
    </source>
</evidence>
<evidence type="ECO:0000256" key="5">
    <source>
        <dbReference type="ARBA" id="ARBA00022801"/>
    </source>
</evidence>
<dbReference type="CDD" id="cd12797">
    <property type="entry name" value="M23_peptidase"/>
    <property type="match status" value="1"/>
</dbReference>
<evidence type="ECO:0000313" key="11">
    <source>
        <dbReference type="Proteomes" id="UP000787472"/>
    </source>
</evidence>
<dbReference type="InterPro" id="IPR050570">
    <property type="entry name" value="Cell_wall_metabolism_enzyme"/>
</dbReference>
<dbReference type="Pfam" id="PF01551">
    <property type="entry name" value="Peptidase_M23"/>
    <property type="match status" value="1"/>
</dbReference>
<dbReference type="InterPro" id="IPR045834">
    <property type="entry name" value="Csd3_N2"/>
</dbReference>
<evidence type="ECO:0000313" key="10">
    <source>
        <dbReference type="EMBL" id="NHO68194.1"/>
    </source>
</evidence>